<dbReference type="InterPro" id="IPR016181">
    <property type="entry name" value="Acyl_CoA_acyltransferase"/>
</dbReference>
<dbReference type="PROSITE" id="PS51186">
    <property type="entry name" value="GNAT"/>
    <property type="match status" value="1"/>
</dbReference>
<feature type="region of interest" description="Disordered" evidence="1">
    <location>
        <begin position="148"/>
        <end position="186"/>
    </location>
</feature>
<reference evidence="3" key="1">
    <citation type="journal article" date="2020" name="bioRxiv">
        <title>Comparative genomics of Chlamydomonas.</title>
        <authorList>
            <person name="Craig R.J."/>
            <person name="Hasan A.R."/>
            <person name="Ness R.W."/>
            <person name="Keightley P.D."/>
        </authorList>
    </citation>
    <scope>NUCLEOTIDE SEQUENCE</scope>
    <source>
        <strain evidence="3">SAG 7.73</strain>
    </source>
</reference>
<protein>
    <recommendedName>
        <fullName evidence="2">N-acetyltransferase domain-containing protein</fullName>
    </recommendedName>
</protein>
<organism evidence="3 4">
    <name type="scientific">Chlamydomonas incerta</name>
    <dbReference type="NCBI Taxonomy" id="51695"/>
    <lineage>
        <taxon>Eukaryota</taxon>
        <taxon>Viridiplantae</taxon>
        <taxon>Chlorophyta</taxon>
        <taxon>core chlorophytes</taxon>
        <taxon>Chlorophyceae</taxon>
        <taxon>CS clade</taxon>
        <taxon>Chlamydomonadales</taxon>
        <taxon>Chlamydomonadaceae</taxon>
        <taxon>Chlamydomonas</taxon>
    </lineage>
</organism>
<evidence type="ECO:0000259" key="2">
    <source>
        <dbReference type="PROSITE" id="PS51186"/>
    </source>
</evidence>
<dbReference type="AlphaFoldDB" id="A0A835SHC3"/>
<feature type="compositionally biased region" description="Low complexity" evidence="1">
    <location>
        <begin position="289"/>
        <end position="299"/>
    </location>
</feature>
<feature type="domain" description="N-acetyltransferase" evidence="2">
    <location>
        <begin position="29"/>
        <end position="165"/>
    </location>
</feature>
<evidence type="ECO:0000256" key="1">
    <source>
        <dbReference type="SAM" id="MobiDB-lite"/>
    </source>
</evidence>
<evidence type="ECO:0000313" key="3">
    <source>
        <dbReference type="EMBL" id="KAG2423438.1"/>
    </source>
</evidence>
<proteinExistence type="predicted"/>
<keyword evidence="4" id="KW-1185">Reference proteome</keyword>
<dbReference type="EMBL" id="JAEHOC010000079">
    <property type="protein sequence ID" value="KAG2423438.1"/>
    <property type="molecule type" value="Genomic_DNA"/>
</dbReference>
<dbReference type="Proteomes" id="UP000650467">
    <property type="component" value="Unassembled WGS sequence"/>
</dbReference>
<feature type="compositionally biased region" description="Gly residues" evidence="1">
    <location>
        <begin position="305"/>
        <end position="320"/>
    </location>
</feature>
<comment type="caution">
    <text evidence="3">The sequence shown here is derived from an EMBL/GenBank/DDBJ whole genome shotgun (WGS) entry which is preliminary data.</text>
</comment>
<evidence type="ECO:0000313" key="4">
    <source>
        <dbReference type="Proteomes" id="UP000650467"/>
    </source>
</evidence>
<dbReference type="OrthoDB" id="540593at2759"/>
<gene>
    <name evidence="3" type="ORF">HXX76_015309</name>
</gene>
<accession>A0A835SHC3</accession>
<feature type="region of interest" description="Disordered" evidence="1">
    <location>
        <begin position="434"/>
        <end position="472"/>
    </location>
</feature>
<feature type="compositionally biased region" description="Low complexity" evidence="1">
    <location>
        <begin position="173"/>
        <end position="185"/>
    </location>
</feature>
<dbReference type="GO" id="GO:0016747">
    <property type="term" value="F:acyltransferase activity, transferring groups other than amino-acyl groups"/>
    <property type="evidence" value="ECO:0007669"/>
    <property type="project" value="InterPro"/>
</dbReference>
<dbReference type="SUPFAM" id="SSF55729">
    <property type="entry name" value="Acyl-CoA N-acyltransferases (Nat)"/>
    <property type="match status" value="1"/>
</dbReference>
<dbReference type="InterPro" id="IPR000182">
    <property type="entry name" value="GNAT_dom"/>
</dbReference>
<dbReference type="Pfam" id="PF00583">
    <property type="entry name" value="Acetyltransf_1"/>
    <property type="match status" value="1"/>
</dbReference>
<dbReference type="Gene3D" id="3.40.630.30">
    <property type="match status" value="1"/>
</dbReference>
<feature type="compositionally biased region" description="Low complexity" evidence="1">
    <location>
        <begin position="447"/>
        <end position="470"/>
    </location>
</feature>
<sequence>MVATGFTATSVAGSAVAVAERPAPSLPTHTVRRFDYNRDIEDLREICAKVYDGTDYMPRLVKKLSEDPGVLVLAAEAAGSGSGGEGAGHIDGIICGERRDECIWLFGLRVREGIRGKGMGHFLMAAICTWAPSELTCNAHPPGVAPPGFGPLPPPASVASATSLPHGADPHHPAATPAAPSSPEPVTSIVTCTTSYNPAAQRIIGRQLTGPLYEVEGWPSHKPLDEYEAAAGWVRGRGVPAGAPHMLDWIPSARQALDSDAEAQALLPRWRHVSDMAELRSAVSHLLYGSGSSSNGSPSDRVGGSDNGSSGGGGSGGAGPGASSRALEPLLWLPMPYDAFPITGPFVARELAAGNVWLLTAPANGSVGAAEGREEQPQQEEVVGVMLLTYFEMLNRVSAGILARDNAATHAAVLHAGSLHPHFMAFTLRAAATAPPPTKQHTGQLHGDAATAAADSADAAAADSADAGAGPEEGVAMPLPALYTATGGYRDHWVFGKRL</sequence>
<feature type="region of interest" description="Disordered" evidence="1">
    <location>
        <begin position="289"/>
        <end position="322"/>
    </location>
</feature>
<name>A0A835SHC3_CHLIN</name>